<organism evidence="1">
    <name type="scientific">bioreactor metagenome</name>
    <dbReference type="NCBI Taxonomy" id="1076179"/>
    <lineage>
        <taxon>unclassified sequences</taxon>
        <taxon>metagenomes</taxon>
        <taxon>ecological metagenomes</taxon>
    </lineage>
</organism>
<protein>
    <submittedName>
        <fullName evidence="1">Uncharacterized protein</fullName>
    </submittedName>
</protein>
<comment type="caution">
    <text evidence="1">The sequence shown here is derived from an EMBL/GenBank/DDBJ whole genome shotgun (WGS) entry which is preliminary data.</text>
</comment>
<dbReference type="EMBL" id="VSSQ01076328">
    <property type="protein sequence ID" value="MPN26715.1"/>
    <property type="molecule type" value="Genomic_DNA"/>
</dbReference>
<dbReference type="AlphaFoldDB" id="A0A645GJ28"/>
<dbReference type="AntiFam" id="ANF00149">
    <property type="entry name" value="Shadow ORF (opposite cshA)"/>
</dbReference>
<gene>
    <name evidence="1" type="ORF">SDC9_174140</name>
</gene>
<sequence length="128" mass="13730">MPELLERALALGLIEVAMDGRRVEAAVGQLVGQPLGGALGAGEDHHLADVRRLQQLADDLRLVEVVRLIDELGGVRHRGLRVLALGAHMHRMIEVRPCQCDDLGGHGGTEHQCLPGGRSHRGEALHVG</sequence>
<accession>A0A645GJ28</accession>
<evidence type="ECO:0000313" key="1">
    <source>
        <dbReference type="EMBL" id="MPN26715.1"/>
    </source>
</evidence>
<name>A0A645GJ28_9ZZZZ</name>
<reference evidence="1" key="1">
    <citation type="submission" date="2019-08" db="EMBL/GenBank/DDBJ databases">
        <authorList>
            <person name="Kucharzyk K."/>
            <person name="Murdoch R.W."/>
            <person name="Higgins S."/>
            <person name="Loffler F."/>
        </authorList>
    </citation>
    <scope>NUCLEOTIDE SEQUENCE</scope>
</reference>
<proteinExistence type="predicted"/>